<proteinExistence type="predicted"/>
<dbReference type="EMBL" id="JH817779">
    <property type="protein sequence ID" value="EKC38554.1"/>
    <property type="molecule type" value="Genomic_DNA"/>
</dbReference>
<dbReference type="InParanoid" id="K1R4Z1"/>
<dbReference type="AlphaFoldDB" id="K1R4Z1"/>
<evidence type="ECO:0000313" key="1">
    <source>
        <dbReference type="EMBL" id="EKC38554.1"/>
    </source>
</evidence>
<accession>K1R4Z1</accession>
<gene>
    <name evidence="1" type="ORF">CGI_10017111</name>
</gene>
<name>K1R4Z1_MAGGI</name>
<protein>
    <submittedName>
        <fullName evidence="1">Uncharacterized protein</fullName>
    </submittedName>
</protein>
<sequence length="199" mass="21733">MEAMERELQTLKTKLHAQESETQDLKHQLESRTSELLEMKTSGFSAGGLFNAKGSATTTLCLPHDPDAAPAGVPFSLHYGVLYGSEYEFGFKNIAYNDDVPCAVCFNSQAASIMIPAKSSCPSSWTKQYAGFLTSGGSYSDHYGAEYLCLDENPEYMTDGARQHDENGRLFYPVHAVCGSLPCPPYQNSQTIACVVCTK</sequence>
<dbReference type="GO" id="GO:0005615">
    <property type="term" value="C:extracellular space"/>
    <property type="evidence" value="ECO:0007669"/>
    <property type="project" value="TreeGrafter"/>
</dbReference>
<dbReference type="PANTHER" id="PTHR24024:SF18">
    <property type="entry name" value="SHORT-CHAIN COLLAGEN C4-LIKE"/>
    <property type="match status" value="1"/>
</dbReference>
<organism evidence="1">
    <name type="scientific">Magallana gigas</name>
    <name type="common">Pacific oyster</name>
    <name type="synonym">Crassostrea gigas</name>
    <dbReference type="NCBI Taxonomy" id="29159"/>
    <lineage>
        <taxon>Eukaryota</taxon>
        <taxon>Metazoa</taxon>
        <taxon>Spiralia</taxon>
        <taxon>Lophotrochozoa</taxon>
        <taxon>Mollusca</taxon>
        <taxon>Bivalvia</taxon>
        <taxon>Autobranchia</taxon>
        <taxon>Pteriomorphia</taxon>
        <taxon>Ostreida</taxon>
        <taxon>Ostreoidea</taxon>
        <taxon>Ostreidae</taxon>
        <taxon>Magallana</taxon>
    </lineage>
</organism>
<dbReference type="HOGENOM" id="CLU_056628_2_1_1"/>
<dbReference type="PANTHER" id="PTHR24024">
    <property type="entry name" value="PULMONARY SURFACTANT-ASSOCIATED PROTEIN A"/>
    <property type="match status" value="1"/>
</dbReference>
<reference evidence="1" key="1">
    <citation type="journal article" date="2012" name="Nature">
        <title>The oyster genome reveals stress adaptation and complexity of shell formation.</title>
        <authorList>
            <person name="Zhang G."/>
            <person name="Fang X."/>
            <person name="Guo X."/>
            <person name="Li L."/>
            <person name="Luo R."/>
            <person name="Xu F."/>
            <person name="Yang P."/>
            <person name="Zhang L."/>
            <person name="Wang X."/>
            <person name="Qi H."/>
            <person name="Xiong Z."/>
            <person name="Que H."/>
            <person name="Xie Y."/>
            <person name="Holland P.W."/>
            <person name="Paps J."/>
            <person name="Zhu Y."/>
            <person name="Wu F."/>
            <person name="Chen Y."/>
            <person name="Wang J."/>
            <person name="Peng C."/>
            <person name="Meng J."/>
            <person name="Yang L."/>
            <person name="Liu J."/>
            <person name="Wen B."/>
            <person name="Zhang N."/>
            <person name="Huang Z."/>
            <person name="Zhu Q."/>
            <person name="Feng Y."/>
            <person name="Mount A."/>
            <person name="Hedgecock D."/>
            <person name="Xu Z."/>
            <person name="Liu Y."/>
            <person name="Domazet-Loso T."/>
            <person name="Du Y."/>
            <person name="Sun X."/>
            <person name="Zhang S."/>
            <person name="Liu B."/>
            <person name="Cheng P."/>
            <person name="Jiang X."/>
            <person name="Li J."/>
            <person name="Fan D."/>
            <person name="Wang W."/>
            <person name="Fu W."/>
            <person name="Wang T."/>
            <person name="Wang B."/>
            <person name="Zhang J."/>
            <person name="Peng Z."/>
            <person name="Li Y."/>
            <person name="Li N."/>
            <person name="Wang J."/>
            <person name="Chen M."/>
            <person name="He Y."/>
            <person name="Tan F."/>
            <person name="Song X."/>
            <person name="Zheng Q."/>
            <person name="Huang R."/>
            <person name="Yang H."/>
            <person name="Du X."/>
            <person name="Chen L."/>
            <person name="Yang M."/>
            <person name="Gaffney P.M."/>
            <person name="Wang S."/>
            <person name="Luo L."/>
            <person name="She Z."/>
            <person name="Ming Y."/>
            <person name="Huang W."/>
            <person name="Zhang S."/>
            <person name="Huang B."/>
            <person name="Zhang Y."/>
            <person name="Qu T."/>
            <person name="Ni P."/>
            <person name="Miao G."/>
            <person name="Wang J."/>
            <person name="Wang Q."/>
            <person name="Steinberg C.E."/>
            <person name="Wang H."/>
            <person name="Li N."/>
            <person name="Qian L."/>
            <person name="Zhang G."/>
            <person name="Li Y."/>
            <person name="Yang H."/>
            <person name="Liu X."/>
            <person name="Wang J."/>
            <person name="Yin Y."/>
            <person name="Wang J."/>
        </authorList>
    </citation>
    <scope>NUCLEOTIDE SEQUENCE [LARGE SCALE GENOMIC DNA]</scope>
    <source>
        <strain evidence="1">05x7-T-G4-1.051#20</strain>
    </source>
</reference>
<dbReference type="InterPro" id="IPR051077">
    <property type="entry name" value="Ca-dependent_lectin"/>
</dbReference>